<name>A0A9P9KRR1_FUSRE</name>
<keyword evidence="3" id="KW-1185">Reference proteome</keyword>
<keyword evidence="1" id="KW-1133">Transmembrane helix</keyword>
<feature type="transmembrane region" description="Helical" evidence="1">
    <location>
        <begin position="6"/>
        <end position="33"/>
    </location>
</feature>
<keyword evidence="1" id="KW-0812">Transmembrane</keyword>
<protein>
    <submittedName>
        <fullName evidence="2">Uncharacterized protein</fullName>
    </submittedName>
</protein>
<keyword evidence="1" id="KW-0472">Membrane</keyword>
<dbReference type="RefSeq" id="XP_046055121.1">
    <property type="nucleotide sequence ID" value="XM_046191625.1"/>
</dbReference>
<accession>A0A9P9KRR1</accession>
<evidence type="ECO:0000313" key="2">
    <source>
        <dbReference type="EMBL" id="KAH7267302.1"/>
    </source>
</evidence>
<gene>
    <name evidence="2" type="ORF">BKA55DRAFT_555161</name>
</gene>
<proteinExistence type="predicted"/>
<dbReference type="Proteomes" id="UP000720189">
    <property type="component" value="Unassembled WGS sequence"/>
</dbReference>
<dbReference type="EMBL" id="JAGMUX010000002">
    <property type="protein sequence ID" value="KAH7267302.1"/>
    <property type="molecule type" value="Genomic_DNA"/>
</dbReference>
<reference evidence="2" key="1">
    <citation type="journal article" date="2021" name="Nat. Commun.">
        <title>Genetic determinants of endophytism in the Arabidopsis root mycobiome.</title>
        <authorList>
            <person name="Mesny F."/>
            <person name="Miyauchi S."/>
            <person name="Thiergart T."/>
            <person name="Pickel B."/>
            <person name="Atanasova L."/>
            <person name="Karlsson M."/>
            <person name="Huettel B."/>
            <person name="Barry K.W."/>
            <person name="Haridas S."/>
            <person name="Chen C."/>
            <person name="Bauer D."/>
            <person name="Andreopoulos W."/>
            <person name="Pangilinan J."/>
            <person name="LaButti K."/>
            <person name="Riley R."/>
            <person name="Lipzen A."/>
            <person name="Clum A."/>
            <person name="Drula E."/>
            <person name="Henrissat B."/>
            <person name="Kohler A."/>
            <person name="Grigoriev I.V."/>
            <person name="Martin F.M."/>
            <person name="Hacquard S."/>
        </authorList>
    </citation>
    <scope>NUCLEOTIDE SEQUENCE</scope>
    <source>
        <strain evidence="2">MPI-CAGE-AT-0023</strain>
    </source>
</reference>
<organism evidence="2 3">
    <name type="scientific">Fusarium redolens</name>
    <dbReference type="NCBI Taxonomy" id="48865"/>
    <lineage>
        <taxon>Eukaryota</taxon>
        <taxon>Fungi</taxon>
        <taxon>Dikarya</taxon>
        <taxon>Ascomycota</taxon>
        <taxon>Pezizomycotina</taxon>
        <taxon>Sordariomycetes</taxon>
        <taxon>Hypocreomycetidae</taxon>
        <taxon>Hypocreales</taxon>
        <taxon>Nectriaceae</taxon>
        <taxon>Fusarium</taxon>
        <taxon>Fusarium redolens species complex</taxon>
    </lineage>
</organism>
<evidence type="ECO:0000256" key="1">
    <source>
        <dbReference type="SAM" id="Phobius"/>
    </source>
</evidence>
<dbReference type="AlphaFoldDB" id="A0A9P9KRR1"/>
<dbReference type="GeneID" id="70221579"/>
<sequence length="74" mass="8310">MYCFLFVLRCVVALAMPCLVFVNLGVLGCYLLIPHNQSKTCTKIYLLLDDNRHHLWLKSLGPLSTHLAPAHLGC</sequence>
<evidence type="ECO:0000313" key="3">
    <source>
        <dbReference type="Proteomes" id="UP000720189"/>
    </source>
</evidence>
<comment type="caution">
    <text evidence="2">The sequence shown here is derived from an EMBL/GenBank/DDBJ whole genome shotgun (WGS) entry which is preliminary data.</text>
</comment>